<sequence length="168" mass="19355">MFICPQEMMDILLKTAIQAEIIQVLVIQEIMHHHQEIILTVIMVIPVHVMTIHQEAIVIEMAMVVIVTIQIIQVEVPTEIHMRVMVENFGHGHHGHGVLIFFTLDKAGNKRNAMLRAVEAEELLIVLKAQQLHKQYSSELVWCRQDFCLPGFPWLYGRHQPQLVSTLN</sequence>
<name>A0AC59Y1M6_RANTA</name>
<evidence type="ECO:0000313" key="1">
    <source>
        <dbReference type="EMBL" id="CAM9302458.1"/>
    </source>
</evidence>
<dbReference type="Proteomes" id="UP001162501">
    <property type="component" value="Chromosome 1"/>
</dbReference>
<reference evidence="1" key="1">
    <citation type="submission" date="2023-05" db="EMBL/GenBank/DDBJ databases">
        <authorList>
            <consortium name="ELIXIR-Norway"/>
        </authorList>
    </citation>
    <scope>NUCLEOTIDE SEQUENCE</scope>
</reference>
<gene>
    <name evidence="1" type="ORF">MRATA1EN22A_LOCUS668</name>
</gene>
<protein>
    <submittedName>
        <fullName evidence="1">Uncharacterized protein</fullName>
    </submittedName>
</protein>
<organism evidence="1 2">
    <name type="scientific">Rangifer tarandus platyrhynchus</name>
    <name type="common">Svalbard reindeer</name>
    <dbReference type="NCBI Taxonomy" id="3082113"/>
    <lineage>
        <taxon>Eukaryota</taxon>
        <taxon>Metazoa</taxon>
        <taxon>Chordata</taxon>
        <taxon>Craniata</taxon>
        <taxon>Vertebrata</taxon>
        <taxon>Euteleostomi</taxon>
        <taxon>Mammalia</taxon>
        <taxon>Eutheria</taxon>
        <taxon>Laurasiatheria</taxon>
        <taxon>Artiodactyla</taxon>
        <taxon>Ruminantia</taxon>
        <taxon>Pecora</taxon>
        <taxon>Cervidae</taxon>
        <taxon>Odocoileinae</taxon>
        <taxon>Rangifer</taxon>
    </lineage>
</organism>
<proteinExistence type="predicted"/>
<evidence type="ECO:0000313" key="2">
    <source>
        <dbReference type="Proteomes" id="UP001162501"/>
    </source>
</evidence>
<accession>A0AC59Y1M6</accession>
<reference evidence="1" key="2">
    <citation type="submission" date="2025-03" db="EMBL/GenBank/DDBJ databases">
        <authorList>
            <consortium name="ELIXIR-Norway"/>
            <consortium name="Elixir Norway"/>
        </authorList>
    </citation>
    <scope>NUCLEOTIDE SEQUENCE</scope>
</reference>
<dbReference type="EMBL" id="OX596085">
    <property type="protein sequence ID" value="CAM9302458.1"/>
    <property type="molecule type" value="Genomic_DNA"/>
</dbReference>